<dbReference type="PROSITE" id="PS50097">
    <property type="entry name" value="BTB"/>
    <property type="match status" value="2"/>
</dbReference>
<dbReference type="SMART" id="SM00875">
    <property type="entry name" value="BACK"/>
    <property type="match status" value="1"/>
</dbReference>
<sequence length="409" mass="46116">MATAATFTEYSFAQFAEIRNRKELCDFAFEVDGKSYFAHKVVLAASIPYFEQLFDGSGCHDDDEDNSAAPISPSNEVLETLLTFAYSGLKPEASAVATENFLPPMVGDADLEALLQQRELLETLLTFAYSGLKPEASAVATEDFLPSMVGNTDLEALLQQRFAKFDHFRRSEKLCDFTFMIKDTVFSAHKIILATSIPLFADLFLRPDQSNVLDYTVLNRLSPRAVRTLLQFAYSGEFNPTSAMQEEEGNDLRGVILAAKLFQVQKLEEMCLDFLRQRLNADVVQQYWPFAHANDLFELQEMLKSYMCANFQEFIGTQAFLALKTAELEDLLVRDDLSVTSEDDVFRAIVSWVDNAGTYRPSSTRNIASTGRAEAFPRLFSRLRICKLSEDCREQILSHPLCKAHFDCA</sequence>
<gene>
    <name evidence="2" type="ORF">DILT_LOCUS11689</name>
</gene>
<dbReference type="EMBL" id="UYRU01063860">
    <property type="protein sequence ID" value="VDN15858.1"/>
    <property type="molecule type" value="Genomic_DNA"/>
</dbReference>
<reference evidence="2 3" key="1">
    <citation type="submission" date="2018-11" db="EMBL/GenBank/DDBJ databases">
        <authorList>
            <consortium name="Pathogen Informatics"/>
        </authorList>
    </citation>
    <scope>NUCLEOTIDE SEQUENCE [LARGE SCALE GENOMIC DNA]</scope>
</reference>
<dbReference type="Proteomes" id="UP000281553">
    <property type="component" value="Unassembled WGS sequence"/>
</dbReference>
<dbReference type="Pfam" id="PF07707">
    <property type="entry name" value="BACK"/>
    <property type="match status" value="1"/>
</dbReference>
<dbReference type="PANTHER" id="PTHR45632">
    <property type="entry name" value="LD33804P"/>
    <property type="match status" value="1"/>
</dbReference>
<keyword evidence="3" id="KW-1185">Reference proteome</keyword>
<evidence type="ECO:0000313" key="2">
    <source>
        <dbReference type="EMBL" id="VDN15858.1"/>
    </source>
</evidence>
<dbReference type="OrthoDB" id="6262182at2759"/>
<dbReference type="Gene3D" id="1.25.40.420">
    <property type="match status" value="1"/>
</dbReference>
<dbReference type="InterPro" id="IPR011333">
    <property type="entry name" value="SKP1/BTB/POZ_sf"/>
</dbReference>
<dbReference type="AlphaFoldDB" id="A0A3P7M0H5"/>
<accession>A0A3P7M0H5</accession>
<evidence type="ECO:0000259" key="1">
    <source>
        <dbReference type="PROSITE" id="PS50097"/>
    </source>
</evidence>
<feature type="domain" description="BTB" evidence="1">
    <location>
        <begin position="25"/>
        <end position="88"/>
    </location>
</feature>
<name>A0A3P7M0H5_DIBLA</name>
<protein>
    <recommendedName>
        <fullName evidence="1">BTB domain-containing protein</fullName>
    </recommendedName>
</protein>
<dbReference type="SMART" id="SM00225">
    <property type="entry name" value="BTB"/>
    <property type="match status" value="2"/>
</dbReference>
<proteinExistence type="predicted"/>
<dbReference type="Pfam" id="PF00651">
    <property type="entry name" value="BTB"/>
    <property type="match status" value="2"/>
</dbReference>
<organism evidence="2 3">
    <name type="scientific">Dibothriocephalus latus</name>
    <name type="common">Fish tapeworm</name>
    <name type="synonym">Diphyllobothrium latum</name>
    <dbReference type="NCBI Taxonomy" id="60516"/>
    <lineage>
        <taxon>Eukaryota</taxon>
        <taxon>Metazoa</taxon>
        <taxon>Spiralia</taxon>
        <taxon>Lophotrochozoa</taxon>
        <taxon>Platyhelminthes</taxon>
        <taxon>Cestoda</taxon>
        <taxon>Eucestoda</taxon>
        <taxon>Diphyllobothriidea</taxon>
        <taxon>Diphyllobothriidae</taxon>
        <taxon>Dibothriocephalus</taxon>
    </lineage>
</organism>
<dbReference type="InterPro" id="IPR000210">
    <property type="entry name" value="BTB/POZ_dom"/>
</dbReference>
<dbReference type="SUPFAM" id="SSF54695">
    <property type="entry name" value="POZ domain"/>
    <property type="match status" value="2"/>
</dbReference>
<dbReference type="InterPro" id="IPR011705">
    <property type="entry name" value="BACK"/>
</dbReference>
<dbReference type="Gene3D" id="3.30.710.10">
    <property type="entry name" value="Potassium Channel Kv1.1, Chain A"/>
    <property type="match status" value="2"/>
</dbReference>
<evidence type="ECO:0000313" key="3">
    <source>
        <dbReference type="Proteomes" id="UP000281553"/>
    </source>
</evidence>
<feature type="domain" description="BTB" evidence="1">
    <location>
        <begin position="175"/>
        <end position="242"/>
    </location>
</feature>